<dbReference type="PANTHER" id="PTHR16008:SF4">
    <property type="entry name" value="F-BOX ONLY PROTEIN 4"/>
    <property type="match status" value="1"/>
</dbReference>
<dbReference type="EMBL" id="JAAALK010000082">
    <property type="protein sequence ID" value="KAG8085337.1"/>
    <property type="molecule type" value="Genomic_DNA"/>
</dbReference>
<feature type="region of interest" description="Disordered" evidence="1">
    <location>
        <begin position="318"/>
        <end position="343"/>
    </location>
</feature>
<dbReference type="InterPro" id="IPR039588">
    <property type="entry name" value="FBXO4"/>
</dbReference>
<dbReference type="OrthoDB" id="3219396at2759"/>
<dbReference type="PANTHER" id="PTHR16008">
    <property type="entry name" value="F-BOX ONLY PROTEIN 4"/>
    <property type="match status" value="1"/>
</dbReference>
<proteinExistence type="predicted"/>
<protein>
    <recommendedName>
        <fullName evidence="4">F-box domain-containing protein</fullName>
    </recommendedName>
</protein>
<sequence length="365" mass="40668">MDLSSSASPVPVRRWQDLPDDIAIAVASHLEVRPSLALALALYPYLPASILEMTGSSRVQEVDVCALGSCSRSWRRAFDIDCVWREPLPPLLADHRSDDGGWGRGFRCPGFKLVYCKMSCYLQEFKHSSLLLPVAIEHDGWKALYINHHRKTAVAISGLAEFVENNLRYGSLEAEYYLKAMADLASMTDIGFIDAQFFLFSRNHNAIINLIGLHYSIASLRIPPNEVHKALQARQVEERKVRVSFSKLGRCYGFRFPEESESCEISLRQLTMPVGAETLAILEHGTFGVVVRVKSRKAGESGHLQPCRYSCFTSTAGIDGDRAPPRRRAEEHQHQGDDGRDEKPHEVEAGLLFGLVAAAHLAHVS</sequence>
<reference evidence="2" key="1">
    <citation type="journal article" date="2021" name="bioRxiv">
        <title>Whole Genome Assembly and Annotation of Northern Wild Rice, Zizania palustris L., Supports a Whole Genome Duplication in the Zizania Genus.</title>
        <authorList>
            <person name="Haas M."/>
            <person name="Kono T."/>
            <person name="Macchietto M."/>
            <person name="Millas R."/>
            <person name="McGilp L."/>
            <person name="Shao M."/>
            <person name="Duquette J."/>
            <person name="Hirsch C.N."/>
            <person name="Kimball J."/>
        </authorList>
    </citation>
    <scope>NUCLEOTIDE SEQUENCE</scope>
    <source>
        <tissue evidence="2">Fresh leaf tissue</tissue>
    </source>
</reference>
<evidence type="ECO:0000256" key="1">
    <source>
        <dbReference type="SAM" id="MobiDB-lite"/>
    </source>
</evidence>
<evidence type="ECO:0008006" key="4">
    <source>
        <dbReference type="Google" id="ProtNLM"/>
    </source>
</evidence>
<comment type="caution">
    <text evidence="2">The sequence shown here is derived from an EMBL/GenBank/DDBJ whole genome shotgun (WGS) entry which is preliminary data.</text>
</comment>
<evidence type="ECO:0000313" key="2">
    <source>
        <dbReference type="EMBL" id="KAG8085337.1"/>
    </source>
</evidence>
<organism evidence="2 3">
    <name type="scientific">Zizania palustris</name>
    <name type="common">Northern wild rice</name>
    <dbReference type="NCBI Taxonomy" id="103762"/>
    <lineage>
        <taxon>Eukaryota</taxon>
        <taxon>Viridiplantae</taxon>
        <taxon>Streptophyta</taxon>
        <taxon>Embryophyta</taxon>
        <taxon>Tracheophyta</taxon>
        <taxon>Spermatophyta</taxon>
        <taxon>Magnoliopsida</taxon>
        <taxon>Liliopsida</taxon>
        <taxon>Poales</taxon>
        <taxon>Poaceae</taxon>
        <taxon>BOP clade</taxon>
        <taxon>Oryzoideae</taxon>
        <taxon>Oryzeae</taxon>
        <taxon>Zizaniinae</taxon>
        <taxon>Zizania</taxon>
    </lineage>
</organism>
<dbReference type="GO" id="GO:0000209">
    <property type="term" value="P:protein polyubiquitination"/>
    <property type="evidence" value="ECO:0007669"/>
    <property type="project" value="TreeGrafter"/>
</dbReference>
<reference evidence="2" key="2">
    <citation type="submission" date="2021-02" db="EMBL/GenBank/DDBJ databases">
        <authorList>
            <person name="Kimball J.A."/>
            <person name="Haas M.W."/>
            <person name="Macchietto M."/>
            <person name="Kono T."/>
            <person name="Duquette J."/>
            <person name="Shao M."/>
        </authorList>
    </citation>
    <scope>NUCLEOTIDE SEQUENCE</scope>
    <source>
        <tissue evidence="2">Fresh leaf tissue</tissue>
    </source>
</reference>
<dbReference type="Proteomes" id="UP000729402">
    <property type="component" value="Unassembled WGS sequence"/>
</dbReference>
<evidence type="ECO:0000313" key="3">
    <source>
        <dbReference type="Proteomes" id="UP000729402"/>
    </source>
</evidence>
<accession>A0A8J5WAI8</accession>
<name>A0A8J5WAI8_ZIZPA</name>
<feature type="compositionally biased region" description="Basic and acidic residues" evidence="1">
    <location>
        <begin position="319"/>
        <end position="343"/>
    </location>
</feature>
<gene>
    <name evidence="2" type="ORF">GUJ93_ZPchr0010g8006</name>
</gene>
<dbReference type="GO" id="GO:0019005">
    <property type="term" value="C:SCF ubiquitin ligase complex"/>
    <property type="evidence" value="ECO:0007669"/>
    <property type="project" value="TreeGrafter"/>
</dbReference>
<dbReference type="AlphaFoldDB" id="A0A8J5WAI8"/>
<keyword evidence="3" id="KW-1185">Reference proteome</keyword>
<dbReference type="GO" id="GO:0031146">
    <property type="term" value="P:SCF-dependent proteasomal ubiquitin-dependent protein catabolic process"/>
    <property type="evidence" value="ECO:0007669"/>
    <property type="project" value="InterPro"/>
</dbReference>